<dbReference type="PANTHER" id="PTHR34580:SF1">
    <property type="entry name" value="PROTEIN PAFC"/>
    <property type="match status" value="1"/>
</dbReference>
<comment type="caution">
    <text evidence="3">The sequence shown here is derived from an EMBL/GenBank/DDBJ whole genome shotgun (WGS) entry which is preliminary data.</text>
</comment>
<feature type="domain" description="WCX" evidence="2">
    <location>
        <begin position="296"/>
        <end position="373"/>
    </location>
</feature>
<dbReference type="Pfam" id="PF13280">
    <property type="entry name" value="WYL"/>
    <property type="match status" value="1"/>
</dbReference>
<dbReference type="Pfam" id="PF25583">
    <property type="entry name" value="WCX"/>
    <property type="match status" value="1"/>
</dbReference>
<dbReference type="InterPro" id="IPR026881">
    <property type="entry name" value="WYL_dom"/>
</dbReference>
<evidence type="ECO:0000313" key="4">
    <source>
        <dbReference type="Proteomes" id="UP000657177"/>
    </source>
</evidence>
<evidence type="ECO:0000259" key="1">
    <source>
        <dbReference type="Pfam" id="PF13280"/>
    </source>
</evidence>
<organism evidence="3 4">
    <name type="scientific">Capillibacterium thermochitinicola</name>
    <dbReference type="NCBI Taxonomy" id="2699427"/>
    <lineage>
        <taxon>Bacteria</taxon>
        <taxon>Bacillati</taxon>
        <taxon>Bacillota</taxon>
        <taxon>Capillibacterium</taxon>
    </lineage>
</organism>
<dbReference type="EMBL" id="JAAKDE010000002">
    <property type="protein sequence ID" value="MBA2132185.1"/>
    <property type="molecule type" value="Genomic_DNA"/>
</dbReference>
<protein>
    <submittedName>
        <fullName evidence="3">WYL domain-containing protein</fullName>
    </submittedName>
</protein>
<gene>
    <name evidence="3" type="ORF">G5B42_01265</name>
</gene>
<dbReference type="InterPro" id="IPR057727">
    <property type="entry name" value="WCX_dom"/>
</dbReference>
<accession>A0A8J6LHI6</accession>
<name>A0A8J6LHI6_9FIRM</name>
<feature type="domain" description="WYL" evidence="1">
    <location>
        <begin position="199"/>
        <end position="267"/>
    </location>
</feature>
<keyword evidence="4" id="KW-1185">Reference proteome</keyword>
<evidence type="ECO:0000259" key="2">
    <source>
        <dbReference type="Pfam" id="PF25583"/>
    </source>
</evidence>
<dbReference type="AlphaFoldDB" id="A0A8J6LHI6"/>
<evidence type="ECO:0000313" key="3">
    <source>
        <dbReference type="EMBL" id="MBA2132185.1"/>
    </source>
</evidence>
<proteinExistence type="predicted"/>
<dbReference type="InterPro" id="IPR051534">
    <property type="entry name" value="CBASS_pafABC_assoc_protein"/>
</dbReference>
<reference evidence="3" key="1">
    <citation type="submission" date="2020-06" db="EMBL/GenBank/DDBJ databases">
        <title>Novel chitinolytic bacterium.</title>
        <authorList>
            <person name="Ungkulpasvich U."/>
            <person name="Kosugi A."/>
            <person name="Uke A."/>
        </authorList>
    </citation>
    <scope>NUCLEOTIDE SEQUENCE</scope>
    <source>
        <strain evidence="3">UUS1-1</strain>
    </source>
</reference>
<dbReference type="PROSITE" id="PS52050">
    <property type="entry name" value="WYL"/>
    <property type="match status" value="1"/>
</dbReference>
<sequence length="390" mass="44051">MAAPLSEKFEEFCLEFEQSPDASLAEIASRLGLSVKTVQRYREKYEQILKGEFFQIDDFSGRAIRFLLWLSRCRFPVSTERARSFFRTEFEASDKTFDRFLHRLGQEGLIRETAEGWQLGEKILPRLNFSFAELESMIRFIQGYEAKGPLGPELNAVLAKLRLSMVNLSPRLLERAAKRQARLVIKGPLCRQNGTAFRVMEQLTALVAQDQMVTFTYRCPQEPASRWTVLPCYVVYNLALDRWYLAAVNQTDGGAGFFRLDRMANLTAGGRPPAGLDPAKCERLTYALGAEDGPLCEVKIRFRNDFNVLDKVRRDASLRPTAQVQEEPDGSLLFTDTVSGLGEISRWVRQFGASAEVLAPVELRERIIAGARRKLARYAAESQGGAQDNG</sequence>
<dbReference type="RefSeq" id="WP_181338640.1">
    <property type="nucleotide sequence ID" value="NZ_JAAKDE010000002.1"/>
</dbReference>
<dbReference type="Proteomes" id="UP000657177">
    <property type="component" value="Unassembled WGS sequence"/>
</dbReference>
<dbReference type="PANTHER" id="PTHR34580">
    <property type="match status" value="1"/>
</dbReference>